<feature type="transmembrane region" description="Helical" evidence="7">
    <location>
        <begin position="450"/>
        <end position="471"/>
    </location>
</feature>
<feature type="transmembrane region" description="Helical" evidence="7">
    <location>
        <begin position="231"/>
        <end position="251"/>
    </location>
</feature>
<keyword evidence="9" id="KW-1185">Reference proteome</keyword>
<feature type="transmembrane region" description="Helical" evidence="7">
    <location>
        <begin position="318"/>
        <end position="336"/>
    </location>
</feature>
<accession>A0ABQ0BNB8</accession>
<feature type="transmembrane region" description="Helical" evidence="7">
    <location>
        <begin position="348"/>
        <end position="366"/>
    </location>
</feature>
<organism evidence="8 9">
    <name type="scientific">Blautia parvula</name>
    <dbReference type="NCBI Taxonomy" id="2877527"/>
    <lineage>
        <taxon>Bacteria</taxon>
        <taxon>Bacillati</taxon>
        <taxon>Bacillota</taxon>
        <taxon>Clostridia</taxon>
        <taxon>Lachnospirales</taxon>
        <taxon>Lachnospiraceae</taxon>
        <taxon>Blautia</taxon>
    </lineage>
</organism>
<dbReference type="RefSeq" id="WP_052099454.1">
    <property type="nucleotide sequence ID" value="NZ_AP031413.1"/>
</dbReference>
<dbReference type="PANTHER" id="PTHR30047">
    <property type="entry name" value="HIGH-AFFINITY CHOLINE TRANSPORT PROTEIN-RELATED"/>
    <property type="match status" value="1"/>
</dbReference>
<feature type="transmembrane region" description="Helical" evidence="7">
    <location>
        <begin position="194"/>
        <end position="219"/>
    </location>
</feature>
<keyword evidence="6 7" id="KW-0472">Membrane</keyword>
<comment type="caution">
    <text evidence="8">The sequence shown here is derived from an EMBL/GenBank/DDBJ whole genome shotgun (WGS) entry which is preliminary data.</text>
</comment>
<gene>
    <name evidence="8" type="primary">caiT</name>
    <name evidence="8" type="ORF">K340107D12_08340</name>
</gene>
<evidence type="ECO:0000256" key="6">
    <source>
        <dbReference type="ARBA" id="ARBA00023136"/>
    </source>
</evidence>
<evidence type="ECO:0000256" key="1">
    <source>
        <dbReference type="ARBA" id="ARBA00004651"/>
    </source>
</evidence>
<evidence type="ECO:0000256" key="7">
    <source>
        <dbReference type="SAM" id="Phobius"/>
    </source>
</evidence>
<proteinExistence type="predicted"/>
<keyword evidence="2" id="KW-0813">Transport</keyword>
<name>A0ABQ0BNB8_9FIRM</name>
<feature type="transmembrane region" description="Helical" evidence="7">
    <location>
        <begin position="263"/>
        <end position="283"/>
    </location>
</feature>
<comment type="subcellular location">
    <subcellularLocation>
        <location evidence="1">Cell membrane</location>
        <topology evidence="1">Multi-pass membrane protein</topology>
    </subcellularLocation>
</comment>
<dbReference type="Proteomes" id="UP001600941">
    <property type="component" value="Unassembled WGS sequence"/>
</dbReference>
<keyword evidence="3" id="KW-1003">Cell membrane</keyword>
<protein>
    <submittedName>
        <fullName evidence="8">L-carnitine/gamma-butyrobetaine antiporter</fullName>
    </submittedName>
</protein>
<evidence type="ECO:0000256" key="4">
    <source>
        <dbReference type="ARBA" id="ARBA00022692"/>
    </source>
</evidence>
<feature type="transmembrane region" description="Helical" evidence="7">
    <location>
        <begin position="42"/>
        <end position="71"/>
    </location>
</feature>
<feature type="transmembrane region" description="Helical" evidence="7">
    <location>
        <begin position="477"/>
        <end position="495"/>
    </location>
</feature>
<evidence type="ECO:0000256" key="3">
    <source>
        <dbReference type="ARBA" id="ARBA00022475"/>
    </source>
</evidence>
<feature type="transmembrane region" description="Helical" evidence="7">
    <location>
        <begin position="406"/>
        <end position="429"/>
    </location>
</feature>
<dbReference type="PANTHER" id="PTHR30047:SF11">
    <property type="entry name" value="L-CARNITINE_GAMMA-BUTYROBETAINE ANTIPORTER"/>
    <property type="match status" value="1"/>
</dbReference>
<feature type="transmembrane region" description="Helical" evidence="7">
    <location>
        <begin position="91"/>
        <end position="115"/>
    </location>
</feature>
<dbReference type="Pfam" id="PF02028">
    <property type="entry name" value="BCCT"/>
    <property type="match status" value="1"/>
</dbReference>
<evidence type="ECO:0000256" key="5">
    <source>
        <dbReference type="ARBA" id="ARBA00022989"/>
    </source>
</evidence>
<keyword evidence="4 7" id="KW-0812">Transmembrane</keyword>
<feature type="transmembrane region" description="Helical" evidence="7">
    <location>
        <begin position="141"/>
        <end position="162"/>
    </location>
</feature>
<feature type="transmembrane region" description="Helical" evidence="7">
    <location>
        <begin position="12"/>
        <end position="30"/>
    </location>
</feature>
<evidence type="ECO:0000256" key="2">
    <source>
        <dbReference type="ARBA" id="ARBA00022448"/>
    </source>
</evidence>
<dbReference type="EMBL" id="BAABZQ010000001">
    <property type="protein sequence ID" value="GAA6498018.1"/>
    <property type="molecule type" value="Genomic_DNA"/>
</dbReference>
<evidence type="ECO:0000313" key="9">
    <source>
        <dbReference type="Proteomes" id="UP001600941"/>
    </source>
</evidence>
<reference evidence="8 9" key="1">
    <citation type="submission" date="2024-04" db="EMBL/GenBank/DDBJ databases">
        <title>Defined microbial consortia suppress multidrug-resistant proinflammatory Enterobacteriaceae via ecological control.</title>
        <authorList>
            <person name="Furuichi M."/>
            <person name="Kawaguchi T."/>
            <person name="Pust M."/>
            <person name="Yasuma K."/>
            <person name="Plichta D."/>
            <person name="Hasegawa N."/>
            <person name="Ohya T."/>
            <person name="Bhattarai S."/>
            <person name="Sasajima S."/>
            <person name="Aoto Y."/>
            <person name="Tuganbaev T."/>
            <person name="Yaginuma M."/>
            <person name="Ueda M."/>
            <person name="Okahashi N."/>
            <person name="Amafuji K."/>
            <person name="Kiridooshi Y."/>
            <person name="Sugita K."/>
            <person name="Strazar M."/>
            <person name="Skelly A."/>
            <person name="Suda W."/>
            <person name="Hattori M."/>
            <person name="Nakamoto N."/>
            <person name="Caballero S."/>
            <person name="Norman J."/>
            <person name="Olle B."/>
            <person name="Tanoue T."/>
            <person name="Arita M."/>
            <person name="Bucci V."/>
            <person name="Atarashi K."/>
            <person name="Xavier R."/>
            <person name="Honda K."/>
        </authorList>
    </citation>
    <scope>NUCLEOTIDE SEQUENCE [LARGE SCALE GENOMIC DNA]</scope>
    <source>
        <strain evidence="9">k34-0107-D12</strain>
    </source>
</reference>
<evidence type="ECO:0000313" key="8">
    <source>
        <dbReference type="EMBL" id="GAA6498018.1"/>
    </source>
</evidence>
<dbReference type="InterPro" id="IPR000060">
    <property type="entry name" value="BCCT_transptr"/>
</dbReference>
<sequence>MEKRKNAKIEPVVFIPPLLVIIALVVWVINDPASAGAALSTLAFSVICADMGWFFELFVFMMIALCIFLCIHPVGKMRFGTEAPEHSTFSWLSMIFTSIAGLGVLTWTAIEWFYYYQTPTEGVEPYSMEALYKATAYPLHHWGLVIQAAATLMGVVWAYQIFCKKVKDVRPSTACVSLLGEKNAKGIFGKVIDALFAVSILAGVVTCVGTNVPTLFAIIGRSFGIQMSFQAEAVVIIMWSVVMALLLYTGLSKGIKYLSNFRVVVGFGLLAFLLIVGPTSYILNGTLDNIGMYLQNIVRLTFNTDTYAASGTPQNWTVFYWCWYLALAIHNGLFFAKISRGRTVRQTVIGALAAQTLGSWLFFGVFQNYSIYIHQNHHVDLASIIATSGQGEAIVALWDYIPFIKFLYPILMIYGFLCMQTLLNGNVFSMAMITTKDLGPEDEPPRWNKIFWSLGVGAIAIVLLLCGGISAAQAVTIIGSVPAVIIITLMVVTFFKEIRKKWTILNDDGTVQKEIIYEEQ</sequence>
<keyword evidence="5 7" id="KW-1133">Transmembrane helix</keyword>